<reference evidence="3" key="1">
    <citation type="submission" date="2017-02" db="EMBL/GenBank/DDBJ databases">
        <authorList>
            <person name="Varghese N."/>
            <person name="Submissions S."/>
        </authorList>
    </citation>
    <scope>NUCLEOTIDE SEQUENCE [LARGE SCALE GENOMIC DNA]</scope>
    <source>
        <strain evidence="3">ATCC BAA-73</strain>
    </source>
</reference>
<feature type="transmembrane region" description="Helical" evidence="1">
    <location>
        <begin position="177"/>
        <end position="199"/>
    </location>
</feature>
<gene>
    <name evidence="2" type="ORF">SAMN02745118_00291</name>
</gene>
<sequence>MSRFWELVIKGIPIGISNTLPGISGGTMALILGIYDQLVNGIKKINLTVLIPILFGAIIGVIGGSKVIVNLLELQPGFTVAFLLGLILTSSKVTAKEIEDLNLKTIILFILGLIIAYHYSIDIDSVVSRADISLFKFFWGGAIGSVAMILPGVSGGTLLIMLGLYQNVLQAIINFDILVLFSFGGGVGVGLLGFSWLLSYLLAKWRSFLMAFLTGLILGSIRTVIPNQLGVMEFVGFILGFLSIWFLDKREV</sequence>
<evidence type="ECO:0000256" key="1">
    <source>
        <dbReference type="SAM" id="Phobius"/>
    </source>
</evidence>
<accession>A0A1T4JPX9</accession>
<feature type="transmembrane region" description="Helical" evidence="1">
    <location>
        <begin position="12"/>
        <end position="35"/>
    </location>
</feature>
<feature type="transmembrane region" description="Helical" evidence="1">
    <location>
        <begin position="139"/>
        <end position="165"/>
    </location>
</feature>
<feature type="transmembrane region" description="Helical" evidence="1">
    <location>
        <begin position="205"/>
        <end position="222"/>
    </location>
</feature>
<evidence type="ECO:0000313" key="2">
    <source>
        <dbReference type="EMBL" id="SJZ32161.1"/>
    </source>
</evidence>
<dbReference type="OrthoDB" id="9793746at2"/>
<dbReference type="EMBL" id="FUWM01000004">
    <property type="protein sequence ID" value="SJZ32161.1"/>
    <property type="molecule type" value="Genomic_DNA"/>
</dbReference>
<organism evidence="2 3">
    <name type="scientific">Selenihalanaerobacter shriftii</name>
    <dbReference type="NCBI Taxonomy" id="142842"/>
    <lineage>
        <taxon>Bacteria</taxon>
        <taxon>Bacillati</taxon>
        <taxon>Bacillota</taxon>
        <taxon>Clostridia</taxon>
        <taxon>Halanaerobiales</taxon>
        <taxon>Halobacteroidaceae</taxon>
        <taxon>Selenihalanaerobacter</taxon>
    </lineage>
</organism>
<dbReference type="PANTHER" id="PTHR37308:SF1">
    <property type="entry name" value="POLYPRENYL-PHOSPHATE TRANSPORTER"/>
    <property type="match status" value="1"/>
</dbReference>
<protein>
    <submittedName>
        <fullName evidence="2">Putative membrane protein</fullName>
    </submittedName>
</protein>
<keyword evidence="3" id="KW-1185">Reference proteome</keyword>
<evidence type="ECO:0000313" key="3">
    <source>
        <dbReference type="Proteomes" id="UP000190625"/>
    </source>
</evidence>
<dbReference type="STRING" id="142842.SAMN02745118_00291"/>
<dbReference type="AlphaFoldDB" id="A0A1T4JPX9"/>
<name>A0A1T4JPX9_9FIRM</name>
<feature type="transmembrane region" description="Helical" evidence="1">
    <location>
        <begin position="101"/>
        <end position="119"/>
    </location>
</feature>
<proteinExistence type="predicted"/>
<dbReference type="RefSeq" id="WP_078808825.1">
    <property type="nucleotide sequence ID" value="NZ_FUWM01000004.1"/>
</dbReference>
<feature type="transmembrane region" description="Helical" evidence="1">
    <location>
        <begin position="71"/>
        <end position="89"/>
    </location>
</feature>
<feature type="transmembrane region" description="Helical" evidence="1">
    <location>
        <begin position="229"/>
        <end position="247"/>
    </location>
</feature>
<keyword evidence="1" id="KW-1133">Transmembrane helix</keyword>
<dbReference type="Proteomes" id="UP000190625">
    <property type="component" value="Unassembled WGS sequence"/>
</dbReference>
<dbReference type="InterPro" id="IPR007163">
    <property type="entry name" value="VCA0040-like"/>
</dbReference>
<dbReference type="Pfam" id="PF04018">
    <property type="entry name" value="VCA0040-like"/>
    <property type="match status" value="1"/>
</dbReference>
<keyword evidence="1" id="KW-0812">Transmembrane</keyword>
<dbReference type="PANTHER" id="PTHR37308">
    <property type="entry name" value="INTEGRAL MEMBRANE PROTEIN"/>
    <property type="match status" value="1"/>
</dbReference>
<keyword evidence="1" id="KW-0472">Membrane</keyword>
<feature type="transmembrane region" description="Helical" evidence="1">
    <location>
        <begin position="47"/>
        <end position="65"/>
    </location>
</feature>